<evidence type="ECO:0000256" key="2">
    <source>
        <dbReference type="ARBA" id="ARBA00022741"/>
    </source>
</evidence>
<dbReference type="SUPFAM" id="SSF52540">
    <property type="entry name" value="P-loop containing nucleoside triphosphate hydrolases"/>
    <property type="match status" value="1"/>
</dbReference>
<keyword evidence="3 7" id="KW-0378">Hydrolase</keyword>
<dbReference type="InterPro" id="IPR036187">
    <property type="entry name" value="DNA_mismatch_repair_MutS_sf"/>
</dbReference>
<evidence type="ECO:0000256" key="1">
    <source>
        <dbReference type="ARBA" id="ARBA00022730"/>
    </source>
</evidence>
<dbReference type="GO" id="GO:0072344">
    <property type="term" value="P:rescue of stalled ribosome"/>
    <property type="evidence" value="ECO:0007669"/>
    <property type="project" value="UniProtKB-UniRule"/>
</dbReference>
<sequence>MKRLKETLEFDSLLEEVARFSLSEAGKRGCLELKPLRDINEVKDEFERLKEVDSVVEDIPLFSGLDWIPDFLTSEVLEPGHLLKIARLLEYTEELLEYLKKKDVLPFLKVALLPLLDLKSEIMECIDDEGAIKEDATPELKRLFNESRLIEGKIKQVVERFLEEHGDVLQEKIITQRLGRNVVPVKKGFASGIDGVVVDISRSGETAFIEPMEAVYLNNRLTETRIEIEREKHRILIHLTSIVKSHREEILSNFHTVLYLDTIIARLRFMKKYGGILPEIQDERVAFSFKKIRHPLLVIKGFAVPQDISLGEDFKTIVVSGPNAGGKTVLLKTVGLAILSSFHGIPILAEEGSYIGNIKNLFAVIEDEQSIEEGLSSFTSHLIRLKEVLKNAGEGDVVLVDEIGGGTDPVEGSALAMAVLEELLRRGCLTIATTHLSGLKFFVQNIEGMVNGAMEFKDGPTYRLIVGLPGVSMAIETAKLVGIPMEILDRAEEYVNKEELQVNKLLSEYHNRLSTIKELEGKLVEKEREIERIKSEYEARLKDVKKERKELLRRAKQEAEDIIREARSLVERTIKEIREKNASKESIRKYKEDFEDALERFKAEEVVPAVPEIEDKPEGIVQRIEPVEKLDIDVRGLYRDDAVEQVDRFIDRAYLQGVSKVYIIHGKGSGILRSAIRDFLSRDKRVRDFYSAPPEEGGSGVTIVEIE</sequence>
<keyword evidence="1 7" id="KW-0699">rRNA-binding</keyword>
<dbReference type="GO" id="GO:0016887">
    <property type="term" value="F:ATP hydrolysis activity"/>
    <property type="evidence" value="ECO:0007669"/>
    <property type="project" value="InterPro"/>
</dbReference>
<feature type="binding site" evidence="7">
    <location>
        <begin position="321"/>
        <end position="328"/>
    </location>
    <ligand>
        <name>ATP</name>
        <dbReference type="ChEBI" id="CHEBI:30616"/>
    </ligand>
</feature>
<keyword evidence="7" id="KW-0255">Endonuclease</keyword>
<dbReference type="EC" id="3.6.4.-" evidence="7"/>
<dbReference type="PROSITE" id="PS50828">
    <property type="entry name" value="SMR"/>
    <property type="match status" value="1"/>
</dbReference>
<keyword evidence="6 7" id="KW-0238">DNA-binding</keyword>
<dbReference type="PANTHER" id="PTHR48466">
    <property type="entry name" value="OS10G0509000 PROTEIN-RELATED"/>
    <property type="match status" value="1"/>
</dbReference>
<dbReference type="InterPro" id="IPR002625">
    <property type="entry name" value="Smr_dom"/>
</dbReference>
<reference evidence="10" key="1">
    <citation type="journal article" date="2020" name="mSystems">
        <title>Genome- and Community-Level Interaction Insights into Carbon Utilization and Element Cycling Functions of Hydrothermarchaeota in Hydrothermal Sediment.</title>
        <authorList>
            <person name="Zhou Z."/>
            <person name="Liu Y."/>
            <person name="Xu W."/>
            <person name="Pan J."/>
            <person name="Luo Z.H."/>
            <person name="Li M."/>
        </authorList>
    </citation>
    <scope>NUCLEOTIDE SEQUENCE [LARGE SCALE GENOMIC DNA]</scope>
    <source>
        <strain evidence="10">HyVt-102</strain>
    </source>
</reference>
<dbReference type="InterPro" id="IPR005747">
    <property type="entry name" value="MutS2"/>
</dbReference>
<dbReference type="PIRSF" id="PIRSF005814">
    <property type="entry name" value="MutS_YshD"/>
    <property type="match status" value="1"/>
</dbReference>
<dbReference type="Proteomes" id="UP000885847">
    <property type="component" value="Unassembled WGS sequence"/>
</dbReference>
<comment type="function">
    <text evidence="7">Acts as a ribosome collision sensor, splitting the ribosome into its 2 subunits. Detects stalled/collided 70S ribosomes which it binds and splits by an ATP-hydrolysis driven conformational change. Acts upstream of the ribosome quality control system (RQC), a ribosome-associated complex that mediates the extraction of incompletely synthesized nascent chains from stalled ribosomes and their subsequent degradation. Probably generates substrates for RQC.</text>
</comment>
<dbReference type="SUPFAM" id="SSF160443">
    <property type="entry name" value="SMR domain-like"/>
    <property type="match status" value="1"/>
</dbReference>
<keyword evidence="5 7" id="KW-0694">RNA-binding</keyword>
<dbReference type="EMBL" id="DQWE01000011">
    <property type="protein sequence ID" value="HDI82198.1"/>
    <property type="molecule type" value="Genomic_DNA"/>
</dbReference>
<evidence type="ECO:0000313" key="10">
    <source>
        <dbReference type="EMBL" id="HDI82198.1"/>
    </source>
</evidence>
<dbReference type="SMART" id="SM00463">
    <property type="entry name" value="SMR"/>
    <property type="match status" value="1"/>
</dbReference>
<dbReference type="AlphaFoldDB" id="A0A7C0VCA8"/>
<feature type="coiled-coil region" evidence="8">
    <location>
        <begin position="488"/>
        <end position="604"/>
    </location>
</feature>
<evidence type="ECO:0000256" key="3">
    <source>
        <dbReference type="ARBA" id="ARBA00022801"/>
    </source>
</evidence>
<dbReference type="GO" id="GO:0043023">
    <property type="term" value="F:ribosomal large subunit binding"/>
    <property type="evidence" value="ECO:0007669"/>
    <property type="project" value="UniProtKB-UniRule"/>
</dbReference>
<dbReference type="GO" id="GO:0030983">
    <property type="term" value="F:mismatched DNA binding"/>
    <property type="evidence" value="ECO:0007669"/>
    <property type="project" value="InterPro"/>
</dbReference>
<comment type="similarity">
    <text evidence="7">Belongs to the DNA mismatch repair MutS family. MutS2 subfamily.</text>
</comment>
<organism evidence="10">
    <name type="scientific">candidate division WOR-3 bacterium</name>
    <dbReference type="NCBI Taxonomy" id="2052148"/>
    <lineage>
        <taxon>Bacteria</taxon>
        <taxon>Bacteria division WOR-3</taxon>
    </lineage>
</organism>
<evidence type="ECO:0000256" key="7">
    <source>
        <dbReference type="HAMAP-Rule" id="MF_00092"/>
    </source>
</evidence>
<dbReference type="SMART" id="SM00533">
    <property type="entry name" value="MUTSd"/>
    <property type="match status" value="1"/>
</dbReference>
<accession>A0A7C0VCA8</accession>
<dbReference type="Pfam" id="PF00488">
    <property type="entry name" value="MutS_V"/>
    <property type="match status" value="1"/>
</dbReference>
<dbReference type="Gene3D" id="3.40.50.300">
    <property type="entry name" value="P-loop containing nucleotide triphosphate hydrolases"/>
    <property type="match status" value="1"/>
</dbReference>
<evidence type="ECO:0000259" key="9">
    <source>
        <dbReference type="PROSITE" id="PS50828"/>
    </source>
</evidence>
<protein>
    <recommendedName>
        <fullName evidence="7">Endonuclease MutS2</fullName>
        <ecNumber evidence="7">3.1.-.-</ecNumber>
    </recommendedName>
    <alternativeName>
        <fullName evidence="7">Ribosome-associated protein quality control-upstream factor</fullName>
        <shortName evidence="7">RQC-upstream factor</shortName>
        <shortName evidence="7">RqcU</shortName>
        <ecNumber evidence="7">3.6.4.-</ecNumber>
    </alternativeName>
</protein>
<keyword evidence="4 7" id="KW-0067">ATP-binding</keyword>
<evidence type="ECO:0000256" key="8">
    <source>
        <dbReference type="SAM" id="Coils"/>
    </source>
</evidence>
<evidence type="ECO:0000256" key="5">
    <source>
        <dbReference type="ARBA" id="ARBA00022884"/>
    </source>
</evidence>
<dbReference type="InterPro" id="IPR000432">
    <property type="entry name" value="DNA_mismatch_repair_MutS_C"/>
</dbReference>
<dbReference type="Gene3D" id="3.30.1370.110">
    <property type="match status" value="1"/>
</dbReference>
<proteinExistence type="inferred from homology"/>
<dbReference type="NCBIfam" id="TIGR01069">
    <property type="entry name" value="mutS2"/>
    <property type="match status" value="1"/>
</dbReference>
<dbReference type="InterPro" id="IPR045076">
    <property type="entry name" value="MutS"/>
</dbReference>
<evidence type="ECO:0000256" key="4">
    <source>
        <dbReference type="ARBA" id="ARBA00022840"/>
    </source>
</evidence>
<dbReference type="GO" id="GO:0005524">
    <property type="term" value="F:ATP binding"/>
    <property type="evidence" value="ECO:0007669"/>
    <property type="project" value="UniProtKB-UniRule"/>
</dbReference>
<dbReference type="GO" id="GO:0140664">
    <property type="term" value="F:ATP-dependent DNA damage sensor activity"/>
    <property type="evidence" value="ECO:0007669"/>
    <property type="project" value="InterPro"/>
</dbReference>
<dbReference type="PANTHER" id="PTHR48466:SF2">
    <property type="entry name" value="OS10G0509000 PROTEIN"/>
    <property type="match status" value="1"/>
</dbReference>
<keyword evidence="2 7" id="KW-0547">Nucleotide-binding</keyword>
<evidence type="ECO:0000256" key="6">
    <source>
        <dbReference type="ARBA" id="ARBA00023125"/>
    </source>
</evidence>
<dbReference type="CDD" id="cd06503">
    <property type="entry name" value="ATP-synt_Fo_b"/>
    <property type="match status" value="1"/>
</dbReference>
<comment type="caution">
    <text evidence="10">The sequence shown here is derived from an EMBL/GenBank/DDBJ whole genome shotgun (WGS) entry which is preliminary data.</text>
</comment>
<comment type="function">
    <text evidence="7">Endonuclease that is involved in the suppression of homologous recombination and thus may have a key role in the control of bacterial genetic diversity.</text>
</comment>
<feature type="domain" description="Smr" evidence="9">
    <location>
        <begin position="632"/>
        <end position="707"/>
    </location>
</feature>
<dbReference type="Pfam" id="PF01713">
    <property type="entry name" value="Smr"/>
    <property type="match status" value="1"/>
</dbReference>
<dbReference type="InterPro" id="IPR036063">
    <property type="entry name" value="Smr_dom_sf"/>
</dbReference>
<dbReference type="SUPFAM" id="SSF48334">
    <property type="entry name" value="DNA repair protein MutS, domain III"/>
    <property type="match status" value="1"/>
</dbReference>
<name>A0A7C0VCA8_UNCW3</name>
<dbReference type="SMART" id="SM00534">
    <property type="entry name" value="MUTSac"/>
    <property type="match status" value="1"/>
</dbReference>
<dbReference type="HAMAP" id="MF_00092">
    <property type="entry name" value="MutS2"/>
    <property type="match status" value="1"/>
</dbReference>
<dbReference type="GO" id="GO:0019843">
    <property type="term" value="F:rRNA binding"/>
    <property type="evidence" value="ECO:0007669"/>
    <property type="project" value="UniProtKB-UniRule"/>
</dbReference>
<dbReference type="InterPro" id="IPR007696">
    <property type="entry name" value="DNA_mismatch_repair_MutS_core"/>
</dbReference>
<comment type="subunit">
    <text evidence="7">Homodimer. Binds to stalled ribosomes, contacting rRNA.</text>
</comment>
<keyword evidence="8" id="KW-0175">Coiled coil</keyword>
<dbReference type="GO" id="GO:0006298">
    <property type="term" value="P:mismatch repair"/>
    <property type="evidence" value="ECO:0007669"/>
    <property type="project" value="InterPro"/>
</dbReference>
<dbReference type="GO" id="GO:0004519">
    <property type="term" value="F:endonuclease activity"/>
    <property type="evidence" value="ECO:0007669"/>
    <property type="project" value="UniProtKB-UniRule"/>
</dbReference>
<dbReference type="EC" id="3.1.-.-" evidence="7"/>
<dbReference type="GO" id="GO:0045910">
    <property type="term" value="P:negative regulation of DNA recombination"/>
    <property type="evidence" value="ECO:0007669"/>
    <property type="project" value="InterPro"/>
</dbReference>
<dbReference type="InterPro" id="IPR027417">
    <property type="entry name" value="P-loop_NTPase"/>
</dbReference>
<gene>
    <name evidence="7" type="primary">mutS2</name>
    <name evidence="7" type="synonym">rqcU</name>
    <name evidence="10" type="ORF">ENF18_00220</name>
</gene>
<keyword evidence="7" id="KW-0540">Nuclease</keyword>